<keyword evidence="4" id="KW-0297">G-protein coupled receptor</keyword>
<evidence type="ECO:0000256" key="2">
    <source>
        <dbReference type="ARBA" id="ARBA00022692"/>
    </source>
</evidence>
<feature type="non-terminal residue" evidence="12">
    <location>
        <position position="533"/>
    </location>
</feature>
<keyword evidence="2 9" id="KW-0812">Transmembrane</keyword>
<feature type="transmembrane region" description="Helical" evidence="9">
    <location>
        <begin position="157"/>
        <end position="176"/>
    </location>
</feature>
<feature type="compositionally biased region" description="Polar residues" evidence="8">
    <location>
        <begin position="329"/>
        <end position="339"/>
    </location>
</feature>
<feature type="transmembrane region" description="Helical" evidence="9">
    <location>
        <begin position="210"/>
        <end position="231"/>
    </location>
</feature>
<protein>
    <recommendedName>
        <fullName evidence="10">G-protein coupled receptors family 1 profile domain-containing protein</fullName>
    </recommendedName>
</protein>
<dbReference type="SUPFAM" id="SSF81321">
    <property type="entry name" value="Family A G protein-coupled receptor-like"/>
    <property type="match status" value="1"/>
</dbReference>
<evidence type="ECO:0000256" key="6">
    <source>
        <dbReference type="ARBA" id="ARBA00023170"/>
    </source>
</evidence>
<dbReference type="GO" id="GO:0004930">
    <property type="term" value="F:G protein-coupled receptor activity"/>
    <property type="evidence" value="ECO:0007669"/>
    <property type="project" value="UniProtKB-KW"/>
</dbReference>
<dbReference type="EMBL" id="HACG01026697">
    <property type="protein sequence ID" value="CEK73562.1"/>
    <property type="molecule type" value="Transcribed_RNA"/>
</dbReference>
<evidence type="ECO:0000313" key="11">
    <source>
        <dbReference type="EMBL" id="CEK73562.1"/>
    </source>
</evidence>
<organism evidence="12">
    <name type="scientific">Arion vulgaris</name>
    <dbReference type="NCBI Taxonomy" id="1028688"/>
    <lineage>
        <taxon>Eukaryota</taxon>
        <taxon>Metazoa</taxon>
        <taxon>Spiralia</taxon>
        <taxon>Lophotrochozoa</taxon>
        <taxon>Mollusca</taxon>
        <taxon>Gastropoda</taxon>
        <taxon>Heterobranchia</taxon>
        <taxon>Euthyneura</taxon>
        <taxon>Panpulmonata</taxon>
        <taxon>Eupulmonata</taxon>
        <taxon>Stylommatophora</taxon>
        <taxon>Helicina</taxon>
        <taxon>Arionoidea</taxon>
        <taxon>Arionidae</taxon>
        <taxon>Arion</taxon>
    </lineage>
</organism>
<evidence type="ECO:0000256" key="7">
    <source>
        <dbReference type="ARBA" id="ARBA00023224"/>
    </source>
</evidence>
<keyword evidence="7" id="KW-0807">Transducer</keyword>
<feature type="domain" description="G-protein coupled receptors family 1 profile" evidence="10">
    <location>
        <begin position="58"/>
        <end position="230"/>
    </location>
</feature>
<gene>
    <name evidence="12" type="primary">ORF87255</name>
    <name evidence="11" type="synonym">ORF87235</name>
</gene>
<dbReference type="PRINTS" id="PR00237">
    <property type="entry name" value="GPCRRHODOPSN"/>
</dbReference>
<feature type="compositionally biased region" description="Low complexity" evidence="8">
    <location>
        <begin position="265"/>
        <end position="275"/>
    </location>
</feature>
<evidence type="ECO:0000256" key="4">
    <source>
        <dbReference type="ARBA" id="ARBA00023040"/>
    </source>
</evidence>
<dbReference type="Gene3D" id="1.20.1070.10">
    <property type="entry name" value="Rhodopsin 7-helix transmembrane proteins"/>
    <property type="match status" value="1"/>
</dbReference>
<proteinExistence type="predicted"/>
<feature type="transmembrane region" description="Helical" evidence="9">
    <location>
        <begin position="41"/>
        <end position="65"/>
    </location>
</feature>
<evidence type="ECO:0000256" key="5">
    <source>
        <dbReference type="ARBA" id="ARBA00023136"/>
    </source>
</evidence>
<dbReference type="EMBL" id="HACG01026700">
    <property type="protein sequence ID" value="CEK73565.1"/>
    <property type="molecule type" value="Transcribed_RNA"/>
</dbReference>
<reference evidence="12" key="1">
    <citation type="submission" date="2014-12" db="EMBL/GenBank/DDBJ databases">
        <title>Insight into the proteome of Arion vulgaris.</title>
        <authorList>
            <person name="Aradska J."/>
            <person name="Bulat T."/>
            <person name="Smidak R."/>
            <person name="Sarate P."/>
            <person name="Gangsoo J."/>
            <person name="Sialana F."/>
            <person name="Bilban M."/>
            <person name="Lubec G."/>
        </authorList>
    </citation>
    <scope>NUCLEOTIDE SEQUENCE</scope>
    <source>
        <tissue evidence="12">Skin</tissue>
    </source>
</reference>
<comment type="subcellular location">
    <subcellularLocation>
        <location evidence="1">Membrane</location>
        <topology evidence="1">Multi-pass membrane protein</topology>
    </subcellularLocation>
</comment>
<accession>A0A0B7A0T2</accession>
<keyword evidence="5 9" id="KW-0472">Membrane</keyword>
<feature type="transmembrane region" description="Helical" evidence="9">
    <location>
        <begin position="77"/>
        <end position="95"/>
    </location>
</feature>
<keyword evidence="3 9" id="KW-1133">Transmembrane helix</keyword>
<dbReference type="PANTHER" id="PTHR24243">
    <property type="entry name" value="G-PROTEIN COUPLED RECEPTOR"/>
    <property type="match status" value="1"/>
</dbReference>
<sequence length="533" mass="59056">MTTTSTTDMQKTMNDTCQTNVSDEEHQKYLRHLQDDTTITMIPAMIFLIILAVSGLIGNCLVMFVYSQRFKQSATRILIVSIASFDLVANVLAIPGDIYDMFHIWDFNNPAFCRARLLISSFTTLSSAMALLAVAVIRYRKVCKPYDWQITIARAKVISVVVALLGVLFSIPYAILNGRQTKNTPRHGICAYECTTDDVYKGTKYPLLNYGFFLVLYLVCSIPLTVLYILIGVKAWKHSKLHGVSATVQSAVTTTADSKPSTTAENSTKTTGKSTTTEDKSSETVENIPKTADKSTKTTRKSTRAVEKLKENGNIVKSNVPGSGRNVERSISTETSGCSSGYREESETIPSIDVTECVDQYTVRIFHDRVEIRTPMMGEFIVNLQKTATSLTCLDESNNSLENENFDHTADFLVLIGEKGDGLELPNTAVQDVLEHSEENRNCNIKRLPSLTKAVNNMEETTFNDNRIVQKKLTQDDHSEMIGSVSEQDSNKLNYDTKGSCNEATIDKLALHSVASELSQLSCDIDPVTALKC</sequence>
<dbReference type="PANTHER" id="PTHR24243:SF224">
    <property type="entry name" value="G-PROTEIN COUPLED RECEPTOR 19-RELATED"/>
    <property type="match status" value="1"/>
</dbReference>
<evidence type="ECO:0000256" key="8">
    <source>
        <dbReference type="SAM" id="MobiDB-lite"/>
    </source>
</evidence>
<dbReference type="GO" id="GO:0005886">
    <property type="term" value="C:plasma membrane"/>
    <property type="evidence" value="ECO:0007669"/>
    <property type="project" value="TreeGrafter"/>
</dbReference>
<keyword evidence="6" id="KW-0675">Receptor</keyword>
<evidence type="ECO:0000256" key="9">
    <source>
        <dbReference type="SAM" id="Phobius"/>
    </source>
</evidence>
<dbReference type="PROSITE" id="PS50262">
    <property type="entry name" value="G_PROTEIN_RECEP_F1_2"/>
    <property type="match status" value="1"/>
</dbReference>
<dbReference type="CDD" id="cd00637">
    <property type="entry name" value="7tm_classA_rhodopsin-like"/>
    <property type="match status" value="1"/>
</dbReference>
<dbReference type="InterPro" id="IPR000276">
    <property type="entry name" value="GPCR_Rhodpsn"/>
</dbReference>
<evidence type="ECO:0000313" key="12">
    <source>
        <dbReference type="EMBL" id="CEK73565.1"/>
    </source>
</evidence>
<dbReference type="AlphaFoldDB" id="A0A0B7A0T2"/>
<feature type="region of interest" description="Disordered" evidence="8">
    <location>
        <begin position="253"/>
        <end position="344"/>
    </location>
</feature>
<feature type="transmembrane region" description="Helical" evidence="9">
    <location>
        <begin position="115"/>
        <end position="137"/>
    </location>
</feature>
<evidence type="ECO:0000259" key="10">
    <source>
        <dbReference type="PROSITE" id="PS50262"/>
    </source>
</evidence>
<dbReference type="InterPro" id="IPR017452">
    <property type="entry name" value="GPCR_Rhodpsn_7TM"/>
</dbReference>
<evidence type="ECO:0000256" key="1">
    <source>
        <dbReference type="ARBA" id="ARBA00004141"/>
    </source>
</evidence>
<name>A0A0B7A0T2_9EUPU</name>
<dbReference type="Pfam" id="PF00001">
    <property type="entry name" value="7tm_1"/>
    <property type="match status" value="1"/>
</dbReference>
<evidence type="ECO:0000256" key="3">
    <source>
        <dbReference type="ARBA" id="ARBA00022989"/>
    </source>
</evidence>